<evidence type="ECO:0000256" key="17">
    <source>
        <dbReference type="RuleBase" id="RU004278"/>
    </source>
</evidence>
<evidence type="ECO:0000256" key="14">
    <source>
        <dbReference type="ARBA" id="ARBA00023201"/>
    </source>
</evidence>
<keyword evidence="11 16" id="KW-0915">Sodium</keyword>
<evidence type="ECO:0000313" key="18">
    <source>
        <dbReference type="EMBL" id="MCS2608431.1"/>
    </source>
</evidence>
<evidence type="ECO:0000256" key="9">
    <source>
        <dbReference type="ARBA" id="ARBA00022967"/>
    </source>
</evidence>
<dbReference type="EC" id="7.2.4.2" evidence="16"/>
<comment type="subcellular location">
    <subcellularLocation>
        <location evidence="3 16 17">Cell membrane</location>
        <topology evidence="3 16 17">Single-pass membrane protein</topology>
    </subcellularLocation>
</comment>
<gene>
    <name evidence="16" type="primary">oadG</name>
    <name evidence="18" type="ORF">LLY24_03740</name>
</gene>
<keyword evidence="6 16" id="KW-0813">Transport</keyword>
<comment type="similarity">
    <text evidence="4 16 17">Belongs to the OadG family.</text>
</comment>
<evidence type="ECO:0000313" key="19">
    <source>
        <dbReference type="Proteomes" id="UP001165542"/>
    </source>
</evidence>
<comment type="subunit">
    <text evidence="5 16">Heterotrimer of an alpha, a beta and a gamma subunit.</text>
</comment>
<dbReference type="HAMAP" id="MF_00404">
    <property type="entry name" value="OadG"/>
    <property type="match status" value="1"/>
</dbReference>
<dbReference type="InterPro" id="IPR023424">
    <property type="entry name" value="OadG"/>
</dbReference>
<keyword evidence="7 16" id="KW-1003">Cell membrane</keyword>
<dbReference type="InterPro" id="IPR005899">
    <property type="entry name" value="Na_pump_deCOase"/>
</dbReference>
<evidence type="ECO:0000256" key="8">
    <source>
        <dbReference type="ARBA" id="ARBA00022692"/>
    </source>
</evidence>
<evidence type="ECO:0000256" key="2">
    <source>
        <dbReference type="ARBA" id="ARBA00003002"/>
    </source>
</evidence>
<keyword evidence="13 16" id="KW-0472">Membrane</keyword>
<evidence type="ECO:0000256" key="4">
    <source>
        <dbReference type="ARBA" id="ARBA00005844"/>
    </source>
</evidence>
<keyword evidence="14 16" id="KW-0739">Sodium transport</keyword>
<dbReference type="Pfam" id="PF04277">
    <property type="entry name" value="OAD_gamma"/>
    <property type="match status" value="1"/>
</dbReference>
<evidence type="ECO:0000256" key="10">
    <source>
        <dbReference type="ARBA" id="ARBA00022989"/>
    </source>
</evidence>
<dbReference type="EMBL" id="JAJISC010000002">
    <property type="protein sequence ID" value="MCS2608431.1"/>
    <property type="molecule type" value="Genomic_DNA"/>
</dbReference>
<keyword evidence="8 16" id="KW-0812">Transmembrane</keyword>
<keyword evidence="12 16" id="KW-0406">Ion transport</keyword>
<evidence type="ECO:0000256" key="11">
    <source>
        <dbReference type="ARBA" id="ARBA00023053"/>
    </source>
</evidence>
<evidence type="ECO:0000256" key="7">
    <source>
        <dbReference type="ARBA" id="ARBA00022475"/>
    </source>
</evidence>
<dbReference type="NCBIfam" id="TIGR01195">
    <property type="entry name" value="oadG_fam"/>
    <property type="match status" value="1"/>
</dbReference>
<dbReference type="Proteomes" id="UP001165542">
    <property type="component" value="Unassembled WGS sequence"/>
</dbReference>
<evidence type="ECO:0000256" key="3">
    <source>
        <dbReference type="ARBA" id="ARBA00004162"/>
    </source>
</evidence>
<proteinExistence type="inferred from homology"/>
<evidence type="ECO:0000256" key="12">
    <source>
        <dbReference type="ARBA" id="ARBA00023065"/>
    </source>
</evidence>
<sequence length="83" mass="8943">MQDTDLLQDGLALMGLGMGVVFVFLTLLVVAVVLMSRLVQRFAPTPAPVNAKRARALNTAEVDEEVLAVIGAAVHHYRGKPRC</sequence>
<keyword evidence="9 16" id="KW-1278">Translocase</keyword>
<evidence type="ECO:0000256" key="1">
    <source>
        <dbReference type="ARBA" id="ARBA00001959"/>
    </source>
</evidence>
<keyword evidence="10 16" id="KW-1133">Transmembrane helix</keyword>
<keyword evidence="19" id="KW-1185">Reference proteome</keyword>
<evidence type="ECO:0000256" key="13">
    <source>
        <dbReference type="ARBA" id="ARBA00023136"/>
    </source>
</evidence>
<comment type="catalytic activity">
    <reaction evidence="15 16 17">
        <text>oxaloacetate + 2 Na(+)(in) + H(+) = pyruvate + 2 Na(+)(out) + CO2</text>
        <dbReference type="Rhea" id="RHEA:57724"/>
        <dbReference type="ChEBI" id="CHEBI:15361"/>
        <dbReference type="ChEBI" id="CHEBI:15378"/>
        <dbReference type="ChEBI" id="CHEBI:16452"/>
        <dbReference type="ChEBI" id="CHEBI:16526"/>
        <dbReference type="ChEBI" id="CHEBI:29101"/>
        <dbReference type="EC" id="7.2.4.2"/>
    </reaction>
</comment>
<comment type="caution">
    <text evidence="18">The sequence shown here is derived from an EMBL/GenBank/DDBJ whole genome shotgun (WGS) entry which is preliminary data.</text>
</comment>
<comment type="cofactor">
    <cofactor evidence="1 16 17">
        <name>Na(+)</name>
        <dbReference type="ChEBI" id="CHEBI:29101"/>
    </cofactor>
</comment>
<reference evidence="18" key="1">
    <citation type="submission" date="2021-11" db="EMBL/GenBank/DDBJ databases">
        <title>Halomonas sp., isolated from a coastal aquaculture zone in Dongshan Bay.</title>
        <authorList>
            <person name="Lin W."/>
        </authorList>
    </citation>
    <scope>NUCLEOTIDE SEQUENCE</scope>
    <source>
        <strain evidence="18">Yzlin-01</strain>
    </source>
</reference>
<protein>
    <recommendedName>
        <fullName evidence="16">Probable oxaloacetate decarboxylase gamma chain</fullName>
        <ecNumber evidence="16">7.2.4.2</ecNumber>
    </recommendedName>
</protein>
<evidence type="ECO:0000256" key="16">
    <source>
        <dbReference type="HAMAP-Rule" id="MF_00404"/>
    </source>
</evidence>
<evidence type="ECO:0000256" key="15">
    <source>
        <dbReference type="ARBA" id="ARBA00048176"/>
    </source>
</evidence>
<organism evidence="18 19">
    <name type="scientific">Halomonas dongshanensis</name>
    <dbReference type="NCBI Taxonomy" id="2890835"/>
    <lineage>
        <taxon>Bacteria</taxon>
        <taxon>Pseudomonadati</taxon>
        <taxon>Pseudomonadota</taxon>
        <taxon>Gammaproteobacteria</taxon>
        <taxon>Oceanospirillales</taxon>
        <taxon>Halomonadaceae</taxon>
        <taxon>Halomonas</taxon>
    </lineage>
</organism>
<comment type="function">
    <text evidence="2 16 17">Catalyzes the decarboxylation of oxaloacetate coupled to Na(+) translocation.</text>
</comment>
<feature type="transmembrane region" description="Helical" evidence="16 17">
    <location>
        <begin position="12"/>
        <end position="34"/>
    </location>
</feature>
<name>A0ABT2EA32_9GAMM</name>
<evidence type="ECO:0000256" key="6">
    <source>
        <dbReference type="ARBA" id="ARBA00022448"/>
    </source>
</evidence>
<dbReference type="RefSeq" id="WP_259034942.1">
    <property type="nucleotide sequence ID" value="NZ_JAJISC010000002.1"/>
</dbReference>
<evidence type="ECO:0000256" key="5">
    <source>
        <dbReference type="ARBA" id="ARBA00011869"/>
    </source>
</evidence>
<accession>A0ABT2EA32</accession>